<reference evidence="2" key="1">
    <citation type="submission" date="2018-10" db="EMBL/GenBank/DDBJ databases">
        <title>Hidden diversity of soil giant viruses.</title>
        <authorList>
            <person name="Schulz F."/>
            <person name="Alteio L."/>
            <person name="Goudeau D."/>
            <person name="Ryan E.M."/>
            <person name="Malmstrom R.R."/>
            <person name="Blanchard J."/>
            <person name="Woyke T."/>
        </authorList>
    </citation>
    <scope>NUCLEOTIDE SEQUENCE</scope>
    <source>
        <strain evidence="2">FNV1</strain>
    </source>
</reference>
<organism evidence="2">
    <name type="scientific">Faunusvirus sp</name>
    <dbReference type="NCBI Taxonomy" id="2487766"/>
    <lineage>
        <taxon>Viruses</taxon>
        <taxon>Varidnaviria</taxon>
        <taxon>Bamfordvirae</taxon>
        <taxon>Nucleocytoviricota</taxon>
        <taxon>Megaviricetes</taxon>
        <taxon>Imitervirales</taxon>
        <taxon>Mimiviridae</taxon>
    </lineage>
</organism>
<keyword evidence="1" id="KW-0472">Membrane</keyword>
<keyword evidence="1" id="KW-1133">Transmembrane helix</keyword>
<proteinExistence type="predicted"/>
<name>A0A3G4ZW83_9VIRU</name>
<accession>A0A3G4ZW83</accession>
<protein>
    <submittedName>
        <fullName evidence="2">Uncharacterized protein</fullName>
    </submittedName>
</protein>
<feature type="transmembrane region" description="Helical" evidence="1">
    <location>
        <begin position="47"/>
        <end position="72"/>
    </location>
</feature>
<dbReference type="EMBL" id="MK072135">
    <property type="protein sequence ID" value="AYV79172.1"/>
    <property type="molecule type" value="Genomic_DNA"/>
</dbReference>
<evidence type="ECO:0000313" key="2">
    <source>
        <dbReference type="EMBL" id="AYV79172.1"/>
    </source>
</evidence>
<sequence length="75" mass="7864">MYNLYWAAVKIVLFGVLASKAAFDQSNKHLSGLLGATVDAAGAPTNLGLALHGVLFVAALWALCWGAAYLGYSSY</sequence>
<evidence type="ECO:0000256" key="1">
    <source>
        <dbReference type="SAM" id="Phobius"/>
    </source>
</evidence>
<gene>
    <name evidence="2" type="ORF">Faunusvirus4_13</name>
</gene>
<keyword evidence="1" id="KW-0812">Transmembrane</keyword>